<dbReference type="InterPro" id="IPR009012">
    <property type="entry name" value="GrpE_head"/>
</dbReference>
<dbReference type="GO" id="GO:0051082">
    <property type="term" value="F:unfolded protein binding"/>
    <property type="evidence" value="ECO:0007669"/>
    <property type="project" value="TreeGrafter"/>
</dbReference>
<dbReference type="Pfam" id="PF01025">
    <property type="entry name" value="GrpE"/>
    <property type="match status" value="1"/>
</dbReference>
<dbReference type="GO" id="GO:0042803">
    <property type="term" value="F:protein homodimerization activity"/>
    <property type="evidence" value="ECO:0007669"/>
    <property type="project" value="InterPro"/>
</dbReference>
<dbReference type="RefSeq" id="WP_095644737.1">
    <property type="nucleotide sequence ID" value="NZ_LMVP01000268.1"/>
</dbReference>
<feature type="region of interest" description="Disordered" evidence="10">
    <location>
        <begin position="1"/>
        <end position="56"/>
    </location>
</feature>
<evidence type="ECO:0000256" key="1">
    <source>
        <dbReference type="ARBA" id="ARBA00004496"/>
    </source>
</evidence>
<evidence type="ECO:0000256" key="4">
    <source>
        <dbReference type="ARBA" id="ARBA00022490"/>
    </source>
</evidence>
<organism evidence="11 12">
    <name type="scientific">Methanosarcina spelaei</name>
    <dbReference type="NCBI Taxonomy" id="1036679"/>
    <lineage>
        <taxon>Archaea</taxon>
        <taxon>Methanobacteriati</taxon>
        <taxon>Methanobacteriota</taxon>
        <taxon>Stenosarchaea group</taxon>
        <taxon>Methanomicrobia</taxon>
        <taxon>Methanosarcinales</taxon>
        <taxon>Methanosarcinaceae</taxon>
        <taxon>Methanosarcina</taxon>
    </lineage>
</organism>
<evidence type="ECO:0000313" key="12">
    <source>
        <dbReference type="Proteomes" id="UP000218164"/>
    </source>
</evidence>
<dbReference type="PROSITE" id="PS01071">
    <property type="entry name" value="GRPE"/>
    <property type="match status" value="1"/>
</dbReference>
<comment type="similarity">
    <text evidence="2 7 9">Belongs to the GrpE family.</text>
</comment>
<feature type="compositionally biased region" description="Polar residues" evidence="10">
    <location>
        <begin position="23"/>
        <end position="33"/>
    </location>
</feature>
<evidence type="ECO:0000313" key="11">
    <source>
        <dbReference type="EMBL" id="PAV12363.1"/>
    </source>
</evidence>
<dbReference type="PANTHER" id="PTHR21237">
    <property type="entry name" value="GRPE PROTEIN"/>
    <property type="match status" value="1"/>
</dbReference>
<feature type="compositionally biased region" description="Basic and acidic residues" evidence="10">
    <location>
        <begin position="1"/>
        <end position="16"/>
    </location>
</feature>
<evidence type="ECO:0000256" key="9">
    <source>
        <dbReference type="RuleBase" id="RU004478"/>
    </source>
</evidence>
<gene>
    <name evidence="7" type="primary">grpE</name>
    <name evidence="11" type="ORF">ASJ81_06515</name>
</gene>
<evidence type="ECO:0000256" key="6">
    <source>
        <dbReference type="ARBA" id="ARBA00023186"/>
    </source>
</evidence>
<dbReference type="EMBL" id="LMVP01000268">
    <property type="protein sequence ID" value="PAV12363.1"/>
    <property type="molecule type" value="Genomic_DNA"/>
</dbReference>
<dbReference type="HAMAP" id="MF_01151">
    <property type="entry name" value="GrpE"/>
    <property type="match status" value="1"/>
</dbReference>
<dbReference type="Proteomes" id="UP000218164">
    <property type="component" value="Unassembled WGS sequence"/>
</dbReference>
<dbReference type="FunFam" id="2.30.22.10:FF:000001">
    <property type="entry name" value="Protein GrpE"/>
    <property type="match status" value="1"/>
</dbReference>
<dbReference type="PRINTS" id="PR00773">
    <property type="entry name" value="GRPEPROTEIN"/>
</dbReference>
<keyword evidence="5 7" id="KW-0346">Stress response</keyword>
<dbReference type="Gene3D" id="2.30.22.10">
    <property type="entry name" value="Head domain of nucleotide exchange factor GrpE"/>
    <property type="match status" value="1"/>
</dbReference>
<evidence type="ECO:0000256" key="2">
    <source>
        <dbReference type="ARBA" id="ARBA00009054"/>
    </source>
</evidence>
<evidence type="ECO:0000256" key="7">
    <source>
        <dbReference type="HAMAP-Rule" id="MF_01151"/>
    </source>
</evidence>
<feature type="compositionally biased region" description="Basic and acidic residues" evidence="10">
    <location>
        <begin position="34"/>
        <end position="43"/>
    </location>
</feature>
<dbReference type="GO" id="GO:0000774">
    <property type="term" value="F:adenyl-nucleotide exchange factor activity"/>
    <property type="evidence" value="ECO:0007669"/>
    <property type="project" value="InterPro"/>
</dbReference>
<dbReference type="Gene3D" id="3.90.20.20">
    <property type="match status" value="1"/>
</dbReference>
<dbReference type="GO" id="GO:0006457">
    <property type="term" value="P:protein folding"/>
    <property type="evidence" value="ECO:0007669"/>
    <property type="project" value="InterPro"/>
</dbReference>
<reference evidence="11 12" key="1">
    <citation type="journal article" date="2017" name="BMC Genomics">
        <title>Genomic analysis of methanogenic archaea reveals a shift towards energy conservation.</title>
        <authorList>
            <person name="Gilmore S.P."/>
            <person name="Henske J.K."/>
            <person name="Sexton J.A."/>
            <person name="Solomon K.V."/>
            <person name="Seppala S."/>
            <person name="Yoo J.I."/>
            <person name="Huyett L.M."/>
            <person name="Pressman A."/>
            <person name="Cogan J.Z."/>
            <person name="Kivenson V."/>
            <person name="Peng X."/>
            <person name="Tan Y."/>
            <person name="Valentine D.L."/>
            <person name="O'Malley M.A."/>
        </authorList>
    </citation>
    <scope>NUCLEOTIDE SEQUENCE [LARGE SCALE GENOMIC DNA]</scope>
    <source>
        <strain evidence="11 12">MC-15</strain>
    </source>
</reference>
<keyword evidence="6 7" id="KW-0143">Chaperone</keyword>
<name>A0A2A2HSU9_9EURY</name>
<dbReference type="GO" id="GO:0005737">
    <property type="term" value="C:cytoplasm"/>
    <property type="evidence" value="ECO:0007669"/>
    <property type="project" value="UniProtKB-SubCell"/>
</dbReference>
<keyword evidence="12" id="KW-1185">Reference proteome</keyword>
<proteinExistence type="inferred from homology"/>
<comment type="caution">
    <text evidence="11">The sequence shown here is derived from an EMBL/GenBank/DDBJ whole genome shotgun (WGS) entry which is preliminary data.</text>
</comment>
<evidence type="ECO:0000256" key="10">
    <source>
        <dbReference type="SAM" id="MobiDB-lite"/>
    </source>
</evidence>
<dbReference type="CDD" id="cd00446">
    <property type="entry name" value="GrpE"/>
    <property type="match status" value="1"/>
</dbReference>
<dbReference type="InterPro" id="IPR000740">
    <property type="entry name" value="GrpE"/>
</dbReference>
<sequence>MKIFNKEENKDSKEDTQAEAENSEAQNSGSSAEEVNKVRENPEKASASSEVENGYEARCQEEKQVLMDNYYRLAADFDNFRKRTARQMEENRKAVLEQVFLDFLEVTDNFDRAIKSAKTAEDMSSIVSGIEQLSRQFFSILEKYGLEKIESEKASEFDPHRHEAVQHIDTSEVPDNTIIEVYKTGYALNSKVIRPAMVSVARNPDEAEK</sequence>
<dbReference type="AlphaFoldDB" id="A0A2A2HSU9"/>
<dbReference type="GO" id="GO:0051087">
    <property type="term" value="F:protein-folding chaperone binding"/>
    <property type="evidence" value="ECO:0007669"/>
    <property type="project" value="InterPro"/>
</dbReference>
<evidence type="ECO:0000256" key="5">
    <source>
        <dbReference type="ARBA" id="ARBA00023016"/>
    </source>
</evidence>
<dbReference type="SUPFAM" id="SSF58014">
    <property type="entry name" value="Coiled-coil domain of nucleotide exchange factor GrpE"/>
    <property type="match status" value="1"/>
</dbReference>
<dbReference type="SUPFAM" id="SSF51064">
    <property type="entry name" value="Head domain of nucleotide exchange factor GrpE"/>
    <property type="match status" value="1"/>
</dbReference>
<comment type="subcellular location">
    <subcellularLocation>
        <location evidence="1 7">Cytoplasm</location>
    </subcellularLocation>
</comment>
<comment type="function">
    <text evidence="7 8">Participates actively in the response to hyperosmotic and heat shock by preventing the aggregation of stress-denatured proteins, in association with DnaK and GrpE. It is the nucleotide exchange factor for DnaK and may function as a thermosensor. Unfolded proteins bind initially to DnaJ; upon interaction with the DnaJ-bound protein, DnaK hydrolyzes its bound ATP, resulting in the formation of a stable complex. GrpE releases ADP from DnaK; ATP binding to DnaK triggers the release of the substrate protein, thus completing the reaction cycle. Several rounds of ATP-dependent interactions between DnaJ, DnaK and GrpE are required for fully efficient folding.</text>
</comment>
<keyword evidence="4 7" id="KW-0963">Cytoplasm</keyword>
<dbReference type="OrthoDB" id="372230at2157"/>
<dbReference type="PANTHER" id="PTHR21237:SF23">
    <property type="entry name" value="GRPE PROTEIN HOMOLOG, MITOCHONDRIAL"/>
    <property type="match status" value="1"/>
</dbReference>
<accession>A0A2A2HSU9</accession>
<evidence type="ECO:0000256" key="8">
    <source>
        <dbReference type="RuleBase" id="RU000639"/>
    </source>
</evidence>
<comment type="subunit">
    <text evidence="3 7">Homodimer.</text>
</comment>
<dbReference type="NCBIfam" id="NF010750">
    <property type="entry name" value="PRK14153.1"/>
    <property type="match status" value="1"/>
</dbReference>
<evidence type="ECO:0000256" key="3">
    <source>
        <dbReference type="ARBA" id="ARBA00011738"/>
    </source>
</evidence>
<dbReference type="InterPro" id="IPR013805">
    <property type="entry name" value="GrpE_CC"/>
</dbReference>
<protein>
    <recommendedName>
        <fullName evidence="7 8">Protein GrpE</fullName>
    </recommendedName>
    <alternativeName>
        <fullName evidence="7">HSP-70 cofactor</fullName>
    </alternativeName>
</protein>